<proteinExistence type="predicted"/>
<dbReference type="EMBL" id="BTSY01000004">
    <property type="protein sequence ID" value="GMT22900.1"/>
    <property type="molecule type" value="Genomic_DNA"/>
</dbReference>
<name>A0AAV5VWL9_9BILA</name>
<evidence type="ECO:0000313" key="3">
    <source>
        <dbReference type="EMBL" id="GMT22900.1"/>
    </source>
</evidence>
<feature type="domain" description="SXP/RAL-2 family protein Ani s 5-like cation-binding" evidence="2">
    <location>
        <begin position="49"/>
        <end position="149"/>
    </location>
</feature>
<dbReference type="PANTHER" id="PTHR21593:SF36">
    <property type="entry name" value="DUF148 DOMAIN-CONTAINING PROTEIN-RELATED"/>
    <property type="match status" value="1"/>
</dbReference>
<feature type="non-terminal residue" evidence="3">
    <location>
        <position position="184"/>
    </location>
</feature>
<evidence type="ECO:0000256" key="1">
    <source>
        <dbReference type="SAM" id="SignalP"/>
    </source>
</evidence>
<feature type="chain" id="PRO_5043517944" description="SXP/RAL-2 family protein Ani s 5-like cation-binding domain-containing protein" evidence="1">
    <location>
        <begin position="18"/>
        <end position="184"/>
    </location>
</feature>
<accession>A0AAV5VWL9</accession>
<dbReference type="InterPro" id="IPR003677">
    <property type="entry name" value="ANIS5_cation-bd"/>
</dbReference>
<evidence type="ECO:0000313" key="4">
    <source>
        <dbReference type="Proteomes" id="UP001432322"/>
    </source>
</evidence>
<dbReference type="Proteomes" id="UP001432322">
    <property type="component" value="Unassembled WGS sequence"/>
</dbReference>
<protein>
    <recommendedName>
        <fullName evidence="2">SXP/RAL-2 family protein Ani s 5-like cation-binding domain-containing protein</fullName>
    </recommendedName>
</protein>
<keyword evidence="1" id="KW-0732">Signal</keyword>
<keyword evidence="4" id="KW-1185">Reference proteome</keyword>
<organism evidence="3 4">
    <name type="scientific">Pristionchus fissidentatus</name>
    <dbReference type="NCBI Taxonomy" id="1538716"/>
    <lineage>
        <taxon>Eukaryota</taxon>
        <taxon>Metazoa</taxon>
        <taxon>Ecdysozoa</taxon>
        <taxon>Nematoda</taxon>
        <taxon>Chromadorea</taxon>
        <taxon>Rhabditida</taxon>
        <taxon>Rhabditina</taxon>
        <taxon>Diplogasteromorpha</taxon>
        <taxon>Diplogasteroidea</taxon>
        <taxon>Neodiplogasteridae</taxon>
        <taxon>Pristionchus</taxon>
    </lineage>
</organism>
<feature type="signal peptide" evidence="1">
    <location>
        <begin position="1"/>
        <end position="17"/>
    </location>
</feature>
<dbReference type="PANTHER" id="PTHR21593">
    <property type="entry name" value="PRION-LIKE- Q/N-RICH -DOMAIN-BEARING PROTEIN PROTEIN"/>
    <property type="match status" value="1"/>
</dbReference>
<reference evidence="3" key="1">
    <citation type="submission" date="2023-10" db="EMBL/GenBank/DDBJ databases">
        <title>Genome assembly of Pristionchus species.</title>
        <authorList>
            <person name="Yoshida K."/>
            <person name="Sommer R.J."/>
        </authorList>
    </citation>
    <scope>NUCLEOTIDE SEQUENCE</scope>
    <source>
        <strain evidence="3">RS5133</strain>
    </source>
</reference>
<dbReference type="AlphaFoldDB" id="A0AAV5VWL9"/>
<comment type="caution">
    <text evidence="3">The sequence shown here is derived from an EMBL/GenBank/DDBJ whole genome shotgun (WGS) entry which is preliminary data.</text>
</comment>
<gene>
    <name evidence="3" type="ORF">PFISCL1PPCAC_14197</name>
</gene>
<evidence type="ECO:0000259" key="2">
    <source>
        <dbReference type="Pfam" id="PF02520"/>
    </source>
</evidence>
<dbReference type="Pfam" id="PF02520">
    <property type="entry name" value="ANIS5_cation-bd"/>
    <property type="match status" value="1"/>
</dbReference>
<dbReference type="InterPro" id="IPR052823">
    <property type="entry name" value="SXP/RAL-2_related"/>
</dbReference>
<sequence length="184" mass="21382">MRKVALILLSFVTIAVALSTVDDGHQKTTGFQHGPAHRPDFLDKVSKRAREAFTEIEFDEEMSRTEILEAELEWAREHGIEDEVREYQLARQSFFRNHHNKVDEAVKALPETLVKMRSYFRDHSLSHAERAKALHRLFKSLSPELRALVQSTRPSMVDKLATSEYFPAHKLRKARKEAMLKENE</sequence>